<reference evidence="1" key="1">
    <citation type="journal article" date="2019" name="bioRxiv">
        <title>The Genome of the Zebra Mussel, Dreissena polymorpha: A Resource for Invasive Species Research.</title>
        <authorList>
            <person name="McCartney M.A."/>
            <person name="Auch B."/>
            <person name="Kono T."/>
            <person name="Mallez S."/>
            <person name="Zhang Y."/>
            <person name="Obille A."/>
            <person name="Becker A."/>
            <person name="Abrahante J.E."/>
            <person name="Garbe J."/>
            <person name="Badalamenti J.P."/>
            <person name="Herman A."/>
            <person name="Mangelson H."/>
            <person name="Liachko I."/>
            <person name="Sullivan S."/>
            <person name="Sone E.D."/>
            <person name="Koren S."/>
            <person name="Silverstein K.A.T."/>
            <person name="Beckman K.B."/>
            <person name="Gohl D.M."/>
        </authorList>
    </citation>
    <scope>NUCLEOTIDE SEQUENCE</scope>
    <source>
        <strain evidence="1">Duluth1</strain>
        <tissue evidence="1">Whole animal</tissue>
    </source>
</reference>
<organism evidence="1 2">
    <name type="scientific">Dreissena polymorpha</name>
    <name type="common">Zebra mussel</name>
    <name type="synonym">Mytilus polymorpha</name>
    <dbReference type="NCBI Taxonomy" id="45954"/>
    <lineage>
        <taxon>Eukaryota</taxon>
        <taxon>Metazoa</taxon>
        <taxon>Spiralia</taxon>
        <taxon>Lophotrochozoa</taxon>
        <taxon>Mollusca</taxon>
        <taxon>Bivalvia</taxon>
        <taxon>Autobranchia</taxon>
        <taxon>Heteroconchia</taxon>
        <taxon>Euheterodonta</taxon>
        <taxon>Imparidentia</taxon>
        <taxon>Neoheterodontei</taxon>
        <taxon>Myida</taxon>
        <taxon>Dreissenoidea</taxon>
        <taxon>Dreissenidae</taxon>
        <taxon>Dreissena</taxon>
    </lineage>
</organism>
<comment type="caution">
    <text evidence="1">The sequence shown here is derived from an EMBL/GenBank/DDBJ whole genome shotgun (WGS) entry which is preliminary data.</text>
</comment>
<protein>
    <submittedName>
        <fullName evidence="1">Uncharacterized protein</fullName>
    </submittedName>
</protein>
<name>A0A9D4G4X5_DREPO</name>
<reference evidence="1" key="2">
    <citation type="submission" date="2020-11" db="EMBL/GenBank/DDBJ databases">
        <authorList>
            <person name="McCartney M.A."/>
            <person name="Auch B."/>
            <person name="Kono T."/>
            <person name="Mallez S."/>
            <person name="Becker A."/>
            <person name="Gohl D.M."/>
            <person name="Silverstein K.A.T."/>
            <person name="Koren S."/>
            <person name="Bechman K.B."/>
            <person name="Herman A."/>
            <person name="Abrahante J.E."/>
            <person name="Garbe J."/>
        </authorList>
    </citation>
    <scope>NUCLEOTIDE SEQUENCE</scope>
    <source>
        <strain evidence="1">Duluth1</strain>
        <tissue evidence="1">Whole animal</tissue>
    </source>
</reference>
<evidence type="ECO:0000313" key="1">
    <source>
        <dbReference type="EMBL" id="KAH3810282.1"/>
    </source>
</evidence>
<gene>
    <name evidence="1" type="ORF">DPMN_138672</name>
</gene>
<dbReference type="Proteomes" id="UP000828390">
    <property type="component" value="Unassembled WGS sequence"/>
</dbReference>
<feature type="non-terminal residue" evidence="1">
    <location>
        <position position="1"/>
    </location>
</feature>
<proteinExistence type="predicted"/>
<accession>A0A9D4G4X5</accession>
<evidence type="ECO:0000313" key="2">
    <source>
        <dbReference type="Proteomes" id="UP000828390"/>
    </source>
</evidence>
<keyword evidence="2" id="KW-1185">Reference proteome</keyword>
<sequence>MVQFDKRSKKNPKDIPYLTDPVSSFMWNTQKPTKASILDGTRDWKIEVDLGRRLVFPNVVQTTLRPDIKLVTIELT</sequence>
<dbReference type="EMBL" id="JAIWYP010000006">
    <property type="protein sequence ID" value="KAH3810282.1"/>
    <property type="molecule type" value="Genomic_DNA"/>
</dbReference>
<dbReference type="AlphaFoldDB" id="A0A9D4G4X5"/>